<dbReference type="RefSeq" id="XP_042920706.1">
    <property type="nucleotide sequence ID" value="XM_043065410.1"/>
</dbReference>
<accession>A0A2K3DCH3</accession>
<keyword evidence="8" id="KW-0472">Membrane</keyword>
<evidence type="ECO:0000313" key="9">
    <source>
        <dbReference type="EMBL" id="PNW78231.1"/>
    </source>
</evidence>
<dbReference type="Proteomes" id="UP000006906">
    <property type="component" value="Chromosome 9"/>
</dbReference>
<keyword evidence="10" id="KW-1185">Reference proteome</keyword>
<keyword evidence="8" id="KW-1133">Transmembrane helix</keyword>
<dbReference type="FunCoup" id="A0A2K3DCH3">
    <property type="interactions" value="13"/>
</dbReference>
<proteinExistence type="inferred from homology"/>
<evidence type="ECO:0000256" key="3">
    <source>
        <dbReference type="ARBA" id="ARBA00007382"/>
    </source>
</evidence>
<evidence type="ECO:0000256" key="7">
    <source>
        <dbReference type="ARBA" id="ARBA00023242"/>
    </source>
</evidence>
<keyword evidence="7" id="KW-0539">Nucleus</keyword>
<dbReference type="InterPro" id="IPR006779">
    <property type="entry name" value="S1FA_DNA-bd"/>
</dbReference>
<protein>
    <submittedName>
        <fullName evidence="9">Uncharacterized protein</fullName>
    </submittedName>
</protein>
<keyword evidence="8" id="KW-0812">Transmembrane</keyword>
<gene>
    <name evidence="9" type="ORF">CHLRE_09g386753v5</name>
</gene>
<sequence>MADATGSTQDDGSNTVIVIVGVVLVIVGGALLYSFIQYQRMMANAPARPKKKLGAKQIKREKLKMGVRPPGDD</sequence>
<feature type="transmembrane region" description="Helical" evidence="8">
    <location>
        <begin position="16"/>
        <end position="36"/>
    </location>
</feature>
<comment type="similarity">
    <text evidence="3">Belongs to the S1FA transcription factor family.</text>
</comment>
<name>A0A2K3DCH3_CHLRE</name>
<dbReference type="Pfam" id="PF04689">
    <property type="entry name" value="S1FA"/>
    <property type="match status" value="1"/>
</dbReference>
<dbReference type="GO" id="GO:0006355">
    <property type="term" value="P:regulation of DNA-templated transcription"/>
    <property type="evidence" value="ECO:0007669"/>
    <property type="project" value="InterPro"/>
</dbReference>
<dbReference type="GO" id="GO:0003677">
    <property type="term" value="F:DNA binding"/>
    <property type="evidence" value="ECO:0007669"/>
    <property type="project" value="UniProtKB-KW"/>
</dbReference>
<comment type="subcellular location">
    <subcellularLocation>
        <location evidence="2">Nucleus</location>
    </subcellularLocation>
</comment>
<evidence type="ECO:0000256" key="1">
    <source>
        <dbReference type="ARBA" id="ARBA00002946"/>
    </source>
</evidence>
<evidence type="ECO:0000256" key="4">
    <source>
        <dbReference type="ARBA" id="ARBA00023015"/>
    </source>
</evidence>
<dbReference type="Gramene" id="PNW78231">
    <property type="protein sequence ID" value="PNW78231"/>
    <property type="gene ID" value="CHLRE_09g386753v5"/>
</dbReference>
<evidence type="ECO:0000256" key="5">
    <source>
        <dbReference type="ARBA" id="ARBA00023125"/>
    </source>
</evidence>
<dbReference type="OrthoDB" id="10448919at2759"/>
<dbReference type="KEGG" id="cre:CHLRE_09g386753v5"/>
<dbReference type="GeneID" id="66054569"/>
<comment type="function">
    <text evidence="1">DNA-binding protein that specifically recognizes a negative element (S1F) within the RPS1 promoter.</text>
</comment>
<keyword evidence="6" id="KW-0804">Transcription</keyword>
<evidence type="ECO:0000256" key="2">
    <source>
        <dbReference type="ARBA" id="ARBA00004123"/>
    </source>
</evidence>
<keyword evidence="4" id="KW-0805">Transcription regulation</keyword>
<dbReference type="GO" id="GO:0005634">
    <property type="term" value="C:nucleus"/>
    <property type="evidence" value="ECO:0007669"/>
    <property type="project" value="UniProtKB-SubCell"/>
</dbReference>
<evidence type="ECO:0000256" key="8">
    <source>
        <dbReference type="SAM" id="Phobius"/>
    </source>
</evidence>
<evidence type="ECO:0000256" key="6">
    <source>
        <dbReference type="ARBA" id="ARBA00023163"/>
    </source>
</evidence>
<organism evidence="9 10">
    <name type="scientific">Chlamydomonas reinhardtii</name>
    <name type="common">Chlamydomonas smithii</name>
    <dbReference type="NCBI Taxonomy" id="3055"/>
    <lineage>
        <taxon>Eukaryota</taxon>
        <taxon>Viridiplantae</taxon>
        <taxon>Chlorophyta</taxon>
        <taxon>core chlorophytes</taxon>
        <taxon>Chlorophyceae</taxon>
        <taxon>CS clade</taxon>
        <taxon>Chlamydomonadales</taxon>
        <taxon>Chlamydomonadaceae</taxon>
        <taxon>Chlamydomonas</taxon>
    </lineage>
</organism>
<dbReference type="InParanoid" id="A0A2K3DCH3"/>
<evidence type="ECO:0000313" key="10">
    <source>
        <dbReference type="Proteomes" id="UP000006906"/>
    </source>
</evidence>
<dbReference type="AlphaFoldDB" id="A0A2K3DCH3"/>
<reference evidence="9 10" key="1">
    <citation type="journal article" date="2007" name="Science">
        <title>The Chlamydomonas genome reveals the evolution of key animal and plant functions.</title>
        <authorList>
            <person name="Merchant S.S."/>
            <person name="Prochnik S.E."/>
            <person name="Vallon O."/>
            <person name="Harris E.H."/>
            <person name="Karpowicz S.J."/>
            <person name="Witman G.B."/>
            <person name="Terry A."/>
            <person name="Salamov A."/>
            <person name="Fritz-Laylin L.K."/>
            <person name="Marechal-Drouard L."/>
            <person name="Marshall W.F."/>
            <person name="Qu L.H."/>
            <person name="Nelson D.R."/>
            <person name="Sanderfoot A.A."/>
            <person name="Spalding M.H."/>
            <person name="Kapitonov V.V."/>
            <person name="Ren Q."/>
            <person name="Ferris P."/>
            <person name="Lindquist E."/>
            <person name="Shapiro H."/>
            <person name="Lucas S.M."/>
            <person name="Grimwood J."/>
            <person name="Schmutz J."/>
            <person name="Cardol P."/>
            <person name="Cerutti H."/>
            <person name="Chanfreau G."/>
            <person name="Chen C.L."/>
            <person name="Cognat V."/>
            <person name="Croft M.T."/>
            <person name="Dent R."/>
            <person name="Dutcher S."/>
            <person name="Fernandez E."/>
            <person name="Fukuzawa H."/>
            <person name="Gonzalez-Ballester D."/>
            <person name="Gonzalez-Halphen D."/>
            <person name="Hallmann A."/>
            <person name="Hanikenne M."/>
            <person name="Hippler M."/>
            <person name="Inwood W."/>
            <person name="Jabbari K."/>
            <person name="Kalanon M."/>
            <person name="Kuras R."/>
            <person name="Lefebvre P.A."/>
            <person name="Lemaire S.D."/>
            <person name="Lobanov A.V."/>
            <person name="Lohr M."/>
            <person name="Manuell A."/>
            <person name="Meier I."/>
            <person name="Mets L."/>
            <person name="Mittag M."/>
            <person name="Mittelmeier T."/>
            <person name="Moroney J.V."/>
            <person name="Moseley J."/>
            <person name="Napoli C."/>
            <person name="Nedelcu A.M."/>
            <person name="Niyogi K."/>
            <person name="Novoselov S.V."/>
            <person name="Paulsen I.T."/>
            <person name="Pazour G."/>
            <person name="Purton S."/>
            <person name="Ral J.P."/>
            <person name="Riano-Pachon D.M."/>
            <person name="Riekhof W."/>
            <person name="Rymarquis L."/>
            <person name="Schroda M."/>
            <person name="Stern D."/>
            <person name="Umen J."/>
            <person name="Willows R."/>
            <person name="Wilson N."/>
            <person name="Zimmer S.L."/>
            <person name="Allmer J."/>
            <person name="Balk J."/>
            <person name="Bisova K."/>
            <person name="Chen C.J."/>
            <person name="Elias M."/>
            <person name="Gendler K."/>
            <person name="Hauser C."/>
            <person name="Lamb M.R."/>
            <person name="Ledford H."/>
            <person name="Long J.C."/>
            <person name="Minagawa J."/>
            <person name="Page M.D."/>
            <person name="Pan J."/>
            <person name="Pootakham W."/>
            <person name="Roje S."/>
            <person name="Rose A."/>
            <person name="Stahlberg E."/>
            <person name="Terauchi A.M."/>
            <person name="Yang P."/>
            <person name="Ball S."/>
            <person name="Bowler C."/>
            <person name="Dieckmann C.L."/>
            <person name="Gladyshev V.N."/>
            <person name="Green P."/>
            <person name="Jorgensen R."/>
            <person name="Mayfield S."/>
            <person name="Mueller-Roeber B."/>
            <person name="Rajamani S."/>
            <person name="Sayre R.T."/>
            <person name="Brokstein P."/>
            <person name="Dubchak I."/>
            <person name="Goodstein D."/>
            <person name="Hornick L."/>
            <person name="Huang Y.W."/>
            <person name="Jhaveri J."/>
            <person name="Luo Y."/>
            <person name="Martinez D."/>
            <person name="Ngau W.C."/>
            <person name="Otillar B."/>
            <person name="Poliakov A."/>
            <person name="Porter A."/>
            <person name="Szajkowski L."/>
            <person name="Werner G."/>
            <person name="Zhou K."/>
            <person name="Grigoriev I.V."/>
            <person name="Rokhsar D.S."/>
            <person name="Grossman A.R."/>
        </authorList>
    </citation>
    <scope>NUCLEOTIDE SEQUENCE [LARGE SCALE GENOMIC DNA]</scope>
    <source>
        <strain evidence="10">CC-503</strain>
    </source>
</reference>
<keyword evidence="5" id="KW-0238">DNA-binding</keyword>
<dbReference type="EMBL" id="CM008970">
    <property type="protein sequence ID" value="PNW78231.1"/>
    <property type="molecule type" value="Genomic_DNA"/>
</dbReference>